<protein>
    <submittedName>
        <fullName evidence="1">Uncharacterized protein</fullName>
    </submittedName>
</protein>
<organism evidence="1 2">
    <name type="scientific">Gymnopilus dilepis</name>
    <dbReference type="NCBI Taxonomy" id="231916"/>
    <lineage>
        <taxon>Eukaryota</taxon>
        <taxon>Fungi</taxon>
        <taxon>Dikarya</taxon>
        <taxon>Basidiomycota</taxon>
        <taxon>Agaricomycotina</taxon>
        <taxon>Agaricomycetes</taxon>
        <taxon>Agaricomycetidae</taxon>
        <taxon>Agaricales</taxon>
        <taxon>Agaricineae</taxon>
        <taxon>Hymenogastraceae</taxon>
        <taxon>Gymnopilus</taxon>
    </lineage>
</organism>
<proteinExistence type="predicted"/>
<evidence type="ECO:0000313" key="1">
    <source>
        <dbReference type="EMBL" id="PPQ95550.1"/>
    </source>
</evidence>
<reference evidence="1 2" key="1">
    <citation type="journal article" date="2018" name="Evol. Lett.">
        <title>Horizontal gene cluster transfer increased hallucinogenic mushroom diversity.</title>
        <authorList>
            <person name="Reynolds H.T."/>
            <person name="Vijayakumar V."/>
            <person name="Gluck-Thaler E."/>
            <person name="Korotkin H.B."/>
            <person name="Matheny P.B."/>
            <person name="Slot J.C."/>
        </authorList>
    </citation>
    <scope>NUCLEOTIDE SEQUENCE [LARGE SCALE GENOMIC DNA]</scope>
    <source>
        <strain evidence="1 2">SRW20</strain>
    </source>
</reference>
<name>A0A409XXQ3_9AGAR</name>
<dbReference type="EMBL" id="NHYE01001423">
    <property type="protein sequence ID" value="PPQ95550.1"/>
    <property type="molecule type" value="Genomic_DNA"/>
</dbReference>
<dbReference type="Proteomes" id="UP000284706">
    <property type="component" value="Unassembled WGS sequence"/>
</dbReference>
<comment type="caution">
    <text evidence="1">The sequence shown here is derived from an EMBL/GenBank/DDBJ whole genome shotgun (WGS) entry which is preliminary data.</text>
</comment>
<accession>A0A409XXQ3</accession>
<keyword evidence="2" id="KW-1185">Reference proteome</keyword>
<evidence type="ECO:0000313" key="2">
    <source>
        <dbReference type="Proteomes" id="UP000284706"/>
    </source>
</evidence>
<dbReference type="AlphaFoldDB" id="A0A409XXQ3"/>
<dbReference type="InParanoid" id="A0A409XXQ3"/>
<gene>
    <name evidence="1" type="ORF">CVT26_008575</name>
</gene>
<sequence>MAAIQHNLPVDPRPVASSPWSAVFVLSNAIKPAACHTPSNESSRIARFSLALWTTSPDGSRFQASRITRVSSYLSE</sequence>